<name>A0AA91FDA6_RHILI</name>
<comment type="caution">
    <text evidence="8">The sequence shown here is derived from an EMBL/GenBank/DDBJ whole genome shotgun (WGS) entry which is preliminary data.</text>
</comment>
<keyword evidence="6" id="KW-0560">Oxidoreductase</keyword>
<sequence>MIPEIAAQAISPEGIAAGSDFYEPDILVLATGFDAMTGALSKIDIVGRWNLTLKEKWQDGPNTFLGLMSSGFQNLFIVTGPGSPTVLTDMIVAIEYDVKWVAEWIAHLIGVSAAYIEAAASAEEKWRDQVSKAAEETLYTQAKSWYLAVNIPGNRAVFIPYVGGVPTYQKICDEVATAGYRGFNIREPSN</sequence>
<dbReference type="EMBL" id="LYTK01000004">
    <property type="protein sequence ID" value="OBQ70274.1"/>
    <property type="molecule type" value="Genomic_DNA"/>
</dbReference>
<dbReference type="Proteomes" id="UP000093737">
    <property type="component" value="Unassembled WGS sequence"/>
</dbReference>
<reference evidence="8 9" key="1">
    <citation type="submission" date="2016-05" db="EMBL/GenBank/DDBJ databases">
        <authorList>
            <person name="Ramsay J.P."/>
        </authorList>
    </citation>
    <scope>NUCLEOTIDE SEQUENCE [LARGE SCALE GENOMIC DNA]</scope>
    <source>
        <strain evidence="8 9">NZP2042</strain>
    </source>
</reference>
<dbReference type="GO" id="GO:0004497">
    <property type="term" value="F:monooxygenase activity"/>
    <property type="evidence" value="ECO:0007669"/>
    <property type="project" value="UniProtKB-KW"/>
</dbReference>
<dbReference type="Gene3D" id="3.50.50.60">
    <property type="entry name" value="FAD/NAD(P)-binding domain"/>
    <property type="match status" value="1"/>
</dbReference>
<dbReference type="PANTHER" id="PTHR43098">
    <property type="entry name" value="L-ORNITHINE N(5)-MONOOXYGENASE-RELATED"/>
    <property type="match status" value="1"/>
</dbReference>
<keyword evidence="5" id="KW-0521">NADP</keyword>
<evidence type="ECO:0000256" key="4">
    <source>
        <dbReference type="ARBA" id="ARBA00022827"/>
    </source>
</evidence>
<evidence type="ECO:0000256" key="1">
    <source>
        <dbReference type="ARBA" id="ARBA00001974"/>
    </source>
</evidence>
<dbReference type="RefSeq" id="WP_348625440.1">
    <property type="nucleotide sequence ID" value="NZ_CP033334.1"/>
</dbReference>
<dbReference type="InterPro" id="IPR050775">
    <property type="entry name" value="FAD-binding_Monooxygenases"/>
</dbReference>
<keyword evidence="3" id="KW-0285">Flavoprotein</keyword>
<evidence type="ECO:0000256" key="2">
    <source>
        <dbReference type="ARBA" id="ARBA00010139"/>
    </source>
</evidence>
<dbReference type="SUPFAM" id="SSF51905">
    <property type="entry name" value="FAD/NAD(P)-binding domain"/>
    <property type="match status" value="1"/>
</dbReference>
<accession>A0AA91FDA6</accession>
<organism evidence="8 9">
    <name type="scientific">Rhizobium loti</name>
    <name type="common">Mesorhizobium loti</name>
    <dbReference type="NCBI Taxonomy" id="381"/>
    <lineage>
        <taxon>Bacteria</taxon>
        <taxon>Pseudomonadati</taxon>
        <taxon>Pseudomonadota</taxon>
        <taxon>Alphaproteobacteria</taxon>
        <taxon>Hyphomicrobiales</taxon>
        <taxon>Phyllobacteriaceae</taxon>
        <taxon>Mesorhizobium</taxon>
    </lineage>
</organism>
<keyword evidence="7" id="KW-0503">Monooxygenase</keyword>
<dbReference type="PANTHER" id="PTHR43098:SF3">
    <property type="entry name" value="L-ORNITHINE N(5)-MONOOXYGENASE-RELATED"/>
    <property type="match status" value="1"/>
</dbReference>
<evidence type="ECO:0008006" key="10">
    <source>
        <dbReference type="Google" id="ProtNLM"/>
    </source>
</evidence>
<evidence type="ECO:0000256" key="5">
    <source>
        <dbReference type="ARBA" id="ARBA00022857"/>
    </source>
</evidence>
<evidence type="ECO:0000313" key="9">
    <source>
        <dbReference type="Proteomes" id="UP000093737"/>
    </source>
</evidence>
<evidence type="ECO:0000313" key="8">
    <source>
        <dbReference type="EMBL" id="OBQ70274.1"/>
    </source>
</evidence>
<proteinExistence type="inferred from homology"/>
<comment type="similarity">
    <text evidence="2">Belongs to the FAD-binding monooxygenase family.</text>
</comment>
<dbReference type="InterPro" id="IPR036188">
    <property type="entry name" value="FAD/NAD-bd_sf"/>
</dbReference>
<gene>
    <name evidence="8" type="ORF">A8145_28365</name>
</gene>
<comment type="cofactor">
    <cofactor evidence="1">
        <name>FAD</name>
        <dbReference type="ChEBI" id="CHEBI:57692"/>
    </cofactor>
</comment>
<protein>
    <recommendedName>
        <fullName evidence="10">Cyclohexanone monooxygenase</fullName>
    </recommendedName>
</protein>
<evidence type="ECO:0000256" key="7">
    <source>
        <dbReference type="ARBA" id="ARBA00023033"/>
    </source>
</evidence>
<evidence type="ECO:0000256" key="6">
    <source>
        <dbReference type="ARBA" id="ARBA00023002"/>
    </source>
</evidence>
<keyword evidence="4" id="KW-0274">FAD</keyword>
<dbReference type="AlphaFoldDB" id="A0AA91FDA6"/>
<evidence type="ECO:0000256" key="3">
    <source>
        <dbReference type="ARBA" id="ARBA00022630"/>
    </source>
</evidence>